<comment type="caution">
    <text evidence="5">The sequence shown here is derived from an EMBL/GenBank/DDBJ whole genome shotgun (WGS) entry which is preliminary data.</text>
</comment>
<reference evidence="5" key="1">
    <citation type="submission" date="2018-11" db="EMBL/GenBank/DDBJ databases">
        <authorList>
            <person name="Alioto T."/>
            <person name="Alioto T."/>
        </authorList>
    </citation>
    <scope>NUCLEOTIDE SEQUENCE</scope>
</reference>
<evidence type="ECO:0000259" key="4">
    <source>
        <dbReference type="PROSITE" id="PS51233"/>
    </source>
</evidence>
<evidence type="ECO:0000313" key="5">
    <source>
        <dbReference type="EMBL" id="VDI15180.1"/>
    </source>
</evidence>
<protein>
    <recommendedName>
        <fullName evidence="4">VWFD domain-containing protein</fullName>
    </recommendedName>
</protein>
<dbReference type="Proteomes" id="UP000596742">
    <property type="component" value="Unassembled WGS sequence"/>
</dbReference>
<keyword evidence="6" id="KW-1185">Reference proteome</keyword>
<evidence type="ECO:0000256" key="3">
    <source>
        <dbReference type="SAM" id="SignalP"/>
    </source>
</evidence>
<dbReference type="Pfam" id="PF00094">
    <property type="entry name" value="VWD"/>
    <property type="match status" value="1"/>
</dbReference>
<dbReference type="InterPro" id="IPR050969">
    <property type="entry name" value="Dev_Signal_Modulators"/>
</dbReference>
<name>A0A8B6D4V6_MYTGA</name>
<keyword evidence="2" id="KW-1015">Disulfide bond</keyword>
<dbReference type="OrthoDB" id="10001041at2759"/>
<evidence type="ECO:0000256" key="1">
    <source>
        <dbReference type="ARBA" id="ARBA00022729"/>
    </source>
</evidence>
<evidence type="ECO:0000256" key="2">
    <source>
        <dbReference type="ARBA" id="ARBA00023157"/>
    </source>
</evidence>
<dbReference type="PANTHER" id="PTHR14949">
    <property type="entry name" value="EGF-LIKE-DOMAIN, MULTIPLE 7, 8"/>
    <property type="match status" value="1"/>
</dbReference>
<dbReference type="PROSITE" id="PS51233">
    <property type="entry name" value="VWFD"/>
    <property type="match status" value="1"/>
</dbReference>
<dbReference type="AlphaFoldDB" id="A0A8B6D4V6"/>
<dbReference type="GO" id="GO:0005102">
    <property type="term" value="F:signaling receptor binding"/>
    <property type="evidence" value="ECO:0007669"/>
    <property type="project" value="TreeGrafter"/>
</dbReference>
<gene>
    <name evidence="5" type="ORF">MGAL_10B030085</name>
</gene>
<organism evidence="5 6">
    <name type="scientific">Mytilus galloprovincialis</name>
    <name type="common">Mediterranean mussel</name>
    <dbReference type="NCBI Taxonomy" id="29158"/>
    <lineage>
        <taxon>Eukaryota</taxon>
        <taxon>Metazoa</taxon>
        <taxon>Spiralia</taxon>
        <taxon>Lophotrochozoa</taxon>
        <taxon>Mollusca</taxon>
        <taxon>Bivalvia</taxon>
        <taxon>Autobranchia</taxon>
        <taxon>Pteriomorphia</taxon>
        <taxon>Mytilida</taxon>
        <taxon>Mytiloidea</taxon>
        <taxon>Mytilidae</taxon>
        <taxon>Mytilinae</taxon>
        <taxon>Mytilus</taxon>
    </lineage>
</organism>
<dbReference type="GO" id="GO:0005576">
    <property type="term" value="C:extracellular region"/>
    <property type="evidence" value="ECO:0007669"/>
    <property type="project" value="TreeGrafter"/>
</dbReference>
<evidence type="ECO:0000313" key="6">
    <source>
        <dbReference type="Proteomes" id="UP000596742"/>
    </source>
</evidence>
<dbReference type="GO" id="GO:0009986">
    <property type="term" value="C:cell surface"/>
    <property type="evidence" value="ECO:0007669"/>
    <property type="project" value="TreeGrafter"/>
</dbReference>
<dbReference type="Pfam" id="PF26129">
    <property type="entry name" value="Vwde"/>
    <property type="match status" value="1"/>
</dbReference>
<dbReference type="Gene3D" id="2.10.25.10">
    <property type="entry name" value="Laminin"/>
    <property type="match status" value="1"/>
</dbReference>
<dbReference type="Pfam" id="PF23106">
    <property type="entry name" value="EGF_Teneurin"/>
    <property type="match status" value="1"/>
</dbReference>
<feature type="domain" description="VWFD" evidence="4">
    <location>
        <begin position="272"/>
        <end position="459"/>
    </location>
</feature>
<dbReference type="EMBL" id="UYJE01002953">
    <property type="protein sequence ID" value="VDI15180.1"/>
    <property type="molecule type" value="Genomic_DNA"/>
</dbReference>
<sequence>MASAFTFSVRILFILSGIIMTVSSQLMIIPVVEADVTTGPTINSMLGPSLEPVFRCQFVELPDIFSYDVVWFINDDLVVDFKNITYANIQTTLLKPSHWTSIYRLNILVRCSVRARNEYFIQTGPFHKSEIYTAGLIPQKFEYNVQEGKTVTVRYNVTVPIGCFGTVISSTCHHNFFLSLPEYQDRNQCNASTSYLNFNQYYCGFAINFDSWKQPVELVVHGRTSGLYDHTDRTMFIHIESAKSMTSGIWDYASIPEVKIVVSDGEYNMTGRQCHSYNDPHIRTADGTQFDTTEQGEFVLYRSKRGPYAVHVFFGSCGTDTALASCNCGIAIKNNQSLFLVRTACDTGSTAKINIGSSSPYIERRNCDQSSMIIEEYGNFYQVTLPTGTEIEFYISDGFIPVINIKPSVLDVENTDGLCGFISSDGNTYDDLIQRDSRLITTDVQVFVNSWRASSEEELFVIEPNLPIIYPFLKQYCSCTAEASAVDNLDDFNSLQCFLSESMVPCLEIQHSHFKSFENTCEPSNTIRKKRSSGNQYVKFPVSDPDDVMDIYWTSNITDAFDLQIVPQSMWKNGWNWKKARTECEQQLKIRISPDIFTFVPMLTIKDYIESCITDIKSAGDTRFMKDTVTAIQLFSKKEAYRYNSMNDLSMLFQRVHTVLCVDNCNGKGKCISGKCLCNDGYIGISCSSHISIPPHVLSLPEDGLCDSVHRPCKKTNIHGEFYSKEVICKSEYFIINSGRKEYKASNSTSKALYRNFFMVSCDLVVPTNEVLSENATHGKGFDISLSYDGIHFGRTLILVIFDSECMSCSSRPIYCQKKRKCGK</sequence>
<feature type="chain" id="PRO_5032776644" description="VWFD domain-containing protein" evidence="3">
    <location>
        <begin position="25"/>
        <end position="824"/>
    </location>
</feature>
<feature type="signal peptide" evidence="3">
    <location>
        <begin position="1"/>
        <end position="24"/>
    </location>
</feature>
<keyword evidence="1 3" id="KW-0732">Signal</keyword>
<dbReference type="PANTHER" id="PTHR14949:SF54">
    <property type="entry name" value="VWFD DOMAIN-CONTAINING PROTEIN"/>
    <property type="match status" value="1"/>
</dbReference>
<dbReference type="InterPro" id="IPR058727">
    <property type="entry name" value="Helical_Vwde"/>
</dbReference>
<proteinExistence type="predicted"/>
<dbReference type="InterPro" id="IPR001846">
    <property type="entry name" value="VWF_type-D"/>
</dbReference>
<accession>A0A8B6D4V6</accession>